<dbReference type="CDD" id="cd00383">
    <property type="entry name" value="trans_reg_C"/>
    <property type="match status" value="1"/>
</dbReference>
<dbReference type="InterPro" id="IPR016032">
    <property type="entry name" value="Sig_transdc_resp-reg_C-effctor"/>
</dbReference>
<dbReference type="GO" id="GO:0000156">
    <property type="term" value="F:phosphorelay response regulator activity"/>
    <property type="evidence" value="ECO:0007669"/>
    <property type="project" value="TreeGrafter"/>
</dbReference>
<evidence type="ECO:0000259" key="10">
    <source>
        <dbReference type="PROSITE" id="PS50110"/>
    </source>
</evidence>
<feature type="domain" description="OmpR/PhoB-type" evidence="11">
    <location>
        <begin position="132"/>
        <end position="231"/>
    </location>
</feature>
<dbReference type="Gene3D" id="6.10.250.690">
    <property type="match status" value="1"/>
</dbReference>
<dbReference type="FunFam" id="3.40.50.2300:FF:000001">
    <property type="entry name" value="DNA-binding response regulator PhoB"/>
    <property type="match status" value="1"/>
</dbReference>
<keyword evidence="3" id="KW-0902">Two-component regulatory system</keyword>
<evidence type="ECO:0000256" key="3">
    <source>
        <dbReference type="ARBA" id="ARBA00023012"/>
    </source>
</evidence>
<dbReference type="InterPro" id="IPR036388">
    <property type="entry name" value="WH-like_DNA-bd_sf"/>
</dbReference>
<accession>A0A1S6IU65</accession>
<dbReference type="Gene3D" id="1.10.10.10">
    <property type="entry name" value="Winged helix-like DNA-binding domain superfamily/Winged helix DNA-binding domain"/>
    <property type="match status" value="1"/>
</dbReference>
<dbReference type="AlphaFoldDB" id="A0A1S6IU65"/>
<comment type="function">
    <text evidence="7">May play the central regulatory role in sporulation. It may be an element of the effector pathway responsible for the activation of sporulation genes in response to nutritional stress. Spo0A may act in concert with spo0H (a sigma factor) to control the expression of some genes that are critical to the sporulation process.</text>
</comment>
<feature type="DNA-binding region" description="OmpR/PhoB-type" evidence="9">
    <location>
        <begin position="132"/>
        <end position="231"/>
    </location>
</feature>
<dbReference type="SMART" id="SM00862">
    <property type="entry name" value="Trans_reg_C"/>
    <property type="match status" value="1"/>
</dbReference>
<dbReference type="SUPFAM" id="SSF46894">
    <property type="entry name" value="C-terminal effector domain of the bipartite response regulators"/>
    <property type="match status" value="1"/>
</dbReference>
<dbReference type="SMART" id="SM00448">
    <property type="entry name" value="REC"/>
    <property type="match status" value="1"/>
</dbReference>
<dbReference type="GO" id="GO:0000976">
    <property type="term" value="F:transcription cis-regulatory region binding"/>
    <property type="evidence" value="ECO:0007669"/>
    <property type="project" value="TreeGrafter"/>
</dbReference>
<evidence type="ECO:0000256" key="5">
    <source>
        <dbReference type="ARBA" id="ARBA00023125"/>
    </source>
</evidence>
<dbReference type="OrthoDB" id="9790454at2"/>
<dbReference type="Gene3D" id="3.40.50.2300">
    <property type="match status" value="1"/>
</dbReference>
<dbReference type="FunFam" id="1.10.10.10:FF:000018">
    <property type="entry name" value="DNA-binding response regulator ResD"/>
    <property type="match status" value="1"/>
</dbReference>
<evidence type="ECO:0000256" key="2">
    <source>
        <dbReference type="ARBA" id="ARBA00022553"/>
    </source>
</evidence>
<organism evidence="12 13">
    <name type="scientific">Desulforamulus ferrireducens</name>
    <dbReference type="NCBI Taxonomy" id="1833852"/>
    <lineage>
        <taxon>Bacteria</taxon>
        <taxon>Bacillati</taxon>
        <taxon>Bacillota</taxon>
        <taxon>Clostridia</taxon>
        <taxon>Eubacteriales</taxon>
        <taxon>Peptococcaceae</taxon>
        <taxon>Desulforamulus</taxon>
    </lineage>
</organism>
<dbReference type="InterPro" id="IPR001867">
    <property type="entry name" value="OmpR/PhoB-type_DNA-bd"/>
</dbReference>
<proteinExistence type="predicted"/>
<feature type="domain" description="Response regulatory" evidence="10">
    <location>
        <begin position="3"/>
        <end position="119"/>
    </location>
</feature>
<dbReference type="CDD" id="cd19937">
    <property type="entry name" value="REC_OmpR_BsPhoP-like"/>
    <property type="match status" value="1"/>
</dbReference>
<feature type="modified residue" description="4-aspartylphosphate" evidence="8">
    <location>
        <position position="52"/>
    </location>
</feature>
<dbReference type="GO" id="GO:0032993">
    <property type="term" value="C:protein-DNA complex"/>
    <property type="evidence" value="ECO:0007669"/>
    <property type="project" value="TreeGrafter"/>
</dbReference>
<keyword evidence="4" id="KW-0805">Transcription regulation</keyword>
<name>A0A1S6IU65_9FIRM</name>
<dbReference type="InterPro" id="IPR011006">
    <property type="entry name" value="CheY-like_superfamily"/>
</dbReference>
<dbReference type="Pfam" id="PF00486">
    <property type="entry name" value="Trans_reg_C"/>
    <property type="match status" value="1"/>
</dbReference>
<evidence type="ECO:0000256" key="6">
    <source>
        <dbReference type="ARBA" id="ARBA00023163"/>
    </source>
</evidence>
<protein>
    <recommendedName>
        <fullName evidence="1">Stage 0 sporulation protein A homolog</fullName>
    </recommendedName>
</protein>
<dbReference type="EMBL" id="CP019698">
    <property type="protein sequence ID" value="AQS58326.1"/>
    <property type="molecule type" value="Genomic_DNA"/>
</dbReference>
<evidence type="ECO:0000313" key="12">
    <source>
        <dbReference type="EMBL" id="AQS58326.1"/>
    </source>
</evidence>
<dbReference type="STRING" id="1833852.B0537_04000"/>
<evidence type="ECO:0000256" key="7">
    <source>
        <dbReference type="ARBA" id="ARBA00024867"/>
    </source>
</evidence>
<evidence type="ECO:0000256" key="1">
    <source>
        <dbReference type="ARBA" id="ARBA00018672"/>
    </source>
</evidence>
<keyword evidence="13" id="KW-1185">Reference proteome</keyword>
<evidence type="ECO:0000256" key="9">
    <source>
        <dbReference type="PROSITE-ProRule" id="PRU01091"/>
    </source>
</evidence>
<dbReference type="GO" id="GO:0005829">
    <property type="term" value="C:cytosol"/>
    <property type="evidence" value="ECO:0007669"/>
    <property type="project" value="TreeGrafter"/>
</dbReference>
<dbReference type="InterPro" id="IPR039420">
    <property type="entry name" value="WalR-like"/>
</dbReference>
<dbReference type="KEGG" id="dfg:B0537_04000"/>
<dbReference type="PANTHER" id="PTHR48111">
    <property type="entry name" value="REGULATOR OF RPOS"/>
    <property type="match status" value="1"/>
</dbReference>
<dbReference type="Proteomes" id="UP000189464">
    <property type="component" value="Chromosome"/>
</dbReference>
<sequence>MPKILIVDDEQPIRELVRFNLEKEGFQVIQAADGNTALTMAKNDTPDIIVLDIMLPGLDGFAVCRALQQDSTTRNIPIIMLSARGEELDKVLGLELGADDYITKPFSPRELVARVKARLRRHSVENQVAEEPGRITIDKLVIDQERFMVSYDGVKQDLTPKEFELLRYLASNPGKVFTRDFLLEQIWGYDFPGDSRTVDVHIRHIRQKLEQLPEAPQLIETVRGVGYRFKEV</sequence>
<evidence type="ECO:0000256" key="4">
    <source>
        <dbReference type="ARBA" id="ARBA00023015"/>
    </source>
</evidence>
<dbReference type="InterPro" id="IPR001789">
    <property type="entry name" value="Sig_transdc_resp-reg_receiver"/>
</dbReference>
<gene>
    <name evidence="12" type="ORF">B0537_04000</name>
</gene>
<dbReference type="PROSITE" id="PS51755">
    <property type="entry name" value="OMPR_PHOB"/>
    <property type="match status" value="1"/>
</dbReference>
<dbReference type="GO" id="GO:0006355">
    <property type="term" value="P:regulation of DNA-templated transcription"/>
    <property type="evidence" value="ECO:0007669"/>
    <property type="project" value="InterPro"/>
</dbReference>
<evidence type="ECO:0000256" key="8">
    <source>
        <dbReference type="PROSITE-ProRule" id="PRU00169"/>
    </source>
</evidence>
<evidence type="ECO:0000259" key="11">
    <source>
        <dbReference type="PROSITE" id="PS51755"/>
    </source>
</evidence>
<keyword evidence="5 9" id="KW-0238">DNA-binding</keyword>
<evidence type="ECO:0000313" key="13">
    <source>
        <dbReference type="Proteomes" id="UP000189464"/>
    </source>
</evidence>
<dbReference type="PANTHER" id="PTHR48111:SF40">
    <property type="entry name" value="PHOSPHATE REGULON TRANSCRIPTIONAL REGULATORY PROTEIN PHOB"/>
    <property type="match status" value="1"/>
</dbReference>
<dbReference type="RefSeq" id="WP_077713289.1">
    <property type="nucleotide sequence ID" value="NZ_CP019698.1"/>
</dbReference>
<keyword evidence="2 8" id="KW-0597">Phosphoprotein</keyword>
<reference evidence="12 13" key="1">
    <citation type="journal article" date="2016" name="Int. J. Syst. Evol. Microbiol.">
        <title>Desulfotomaculum ferrireducens sp. nov., a moderately thermophilic sulfate-reducing and dissimilatory Fe(III)-reducing bacterium isolated from compost.</title>
        <authorList>
            <person name="Yang G."/>
            <person name="Guo J."/>
            <person name="Zhuang L."/>
            <person name="Yuan Y."/>
            <person name="Zhou S."/>
        </authorList>
    </citation>
    <scope>NUCLEOTIDE SEQUENCE [LARGE SCALE GENOMIC DNA]</scope>
    <source>
        <strain evidence="12 13">GSS09</strain>
    </source>
</reference>
<dbReference type="PROSITE" id="PS50110">
    <property type="entry name" value="RESPONSE_REGULATORY"/>
    <property type="match status" value="1"/>
</dbReference>
<dbReference type="Pfam" id="PF00072">
    <property type="entry name" value="Response_reg"/>
    <property type="match status" value="1"/>
</dbReference>
<keyword evidence="6" id="KW-0804">Transcription</keyword>
<dbReference type="SUPFAM" id="SSF52172">
    <property type="entry name" value="CheY-like"/>
    <property type="match status" value="1"/>
</dbReference>